<dbReference type="Pfam" id="PF00609">
    <property type="entry name" value="DAGK_acc"/>
    <property type="match status" value="1"/>
</dbReference>
<organism evidence="20 21">
    <name type="scientific">Apatococcus fuscideae</name>
    <dbReference type="NCBI Taxonomy" id="2026836"/>
    <lineage>
        <taxon>Eukaryota</taxon>
        <taxon>Viridiplantae</taxon>
        <taxon>Chlorophyta</taxon>
        <taxon>core chlorophytes</taxon>
        <taxon>Trebouxiophyceae</taxon>
        <taxon>Chlorellales</taxon>
        <taxon>Chlorellaceae</taxon>
        <taxon>Apatococcus</taxon>
    </lineage>
</organism>
<dbReference type="InterPro" id="IPR046349">
    <property type="entry name" value="C1-like_sf"/>
</dbReference>
<keyword evidence="5" id="KW-0479">Metal-binding</keyword>
<keyword evidence="4 14" id="KW-0808">Transferase</keyword>
<comment type="similarity">
    <text evidence="2">Belongs to the bifunctional nuclease family.</text>
</comment>
<dbReference type="Pfam" id="PF00781">
    <property type="entry name" value="DAGK_cat"/>
    <property type="match status" value="1"/>
</dbReference>
<dbReference type="InterPro" id="IPR017438">
    <property type="entry name" value="ATP-NAD_kinase_N"/>
</dbReference>
<dbReference type="SUPFAM" id="SSF103256">
    <property type="entry name" value="Hypothetical protein TM0160"/>
    <property type="match status" value="1"/>
</dbReference>
<dbReference type="InterPro" id="IPR036104">
    <property type="entry name" value="BFN_sf"/>
</dbReference>
<dbReference type="PANTHER" id="PTHR11255">
    <property type="entry name" value="DIACYLGLYCEROL KINASE"/>
    <property type="match status" value="1"/>
</dbReference>
<dbReference type="AlphaFoldDB" id="A0AAW1SQY4"/>
<comment type="similarity">
    <text evidence="3 14">Belongs to the eukaryotic diacylglycerol kinase family.</text>
</comment>
<evidence type="ECO:0000256" key="7">
    <source>
        <dbReference type="ARBA" id="ARBA00022741"/>
    </source>
</evidence>
<evidence type="ECO:0000256" key="4">
    <source>
        <dbReference type="ARBA" id="ARBA00022679"/>
    </source>
</evidence>
<dbReference type="InterPro" id="IPR002219">
    <property type="entry name" value="PKC_DAG/PE"/>
</dbReference>
<proteinExistence type="inferred from homology"/>
<dbReference type="GO" id="GO:0004143">
    <property type="term" value="F:ATP-dependent diacylglycerol kinase activity"/>
    <property type="evidence" value="ECO:0007669"/>
    <property type="project" value="UniProtKB-EC"/>
</dbReference>
<dbReference type="SUPFAM" id="SSF111331">
    <property type="entry name" value="NAD kinase/diacylglycerol kinase-like"/>
    <property type="match status" value="1"/>
</dbReference>
<dbReference type="Gene3D" id="2.60.200.40">
    <property type="match status" value="1"/>
</dbReference>
<accession>A0AAW1SQY4</accession>
<evidence type="ECO:0000256" key="16">
    <source>
        <dbReference type="SAM" id="Phobius"/>
    </source>
</evidence>
<protein>
    <recommendedName>
        <fullName evidence="14">Diacylglycerol kinase</fullName>
        <shortName evidence="14">DAG kinase</shortName>
        <ecNumber evidence="14">2.7.1.107</ecNumber>
    </recommendedName>
</protein>
<dbReference type="InterPro" id="IPR037607">
    <property type="entry name" value="DGK"/>
</dbReference>
<evidence type="ECO:0000313" key="21">
    <source>
        <dbReference type="Proteomes" id="UP001485043"/>
    </source>
</evidence>
<dbReference type="EMBL" id="JALJOV010001074">
    <property type="protein sequence ID" value="KAK9855136.1"/>
    <property type="molecule type" value="Genomic_DNA"/>
</dbReference>
<feature type="transmembrane region" description="Helical" evidence="16">
    <location>
        <begin position="272"/>
        <end position="296"/>
    </location>
</feature>
<dbReference type="Pfam" id="PF02577">
    <property type="entry name" value="BFN_dom"/>
    <property type="match status" value="1"/>
</dbReference>
<feature type="compositionally biased region" description="Basic residues" evidence="15">
    <location>
        <begin position="532"/>
        <end position="542"/>
    </location>
</feature>
<feature type="domain" description="BFN" evidence="19">
    <location>
        <begin position="20"/>
        <end position="160"/>
    </location>
</feature>
<evidence type="ECO:0000256" key="3">
    <source>
        <dbReference type="ARBA" id="ARBA00009280"/>
    </source>
</evidence>
<dbReference type="InterPro" id="IPR016064">
    <property type="entry name" value="NAD/diacylglycerol_kinase_sf"/>
</dbReference>
<dbReference type="Gene3D" id="3.10.690.10">
    <property type="entry name" value="Bifunctional nuclease domain"/>
    <property type="match status" value="1"/>
</dbReference>
<evidence type="ECO:0000313" key="20">
    <source>
        <dbReference type="EMBL" id="KAK9855136.1"/>
    </source>
</evidence>
<evidence type="ECO:0000256" key="12">
    <source>
        <dbReference type="ARBA" id="ARBA00023136"/>
    </source>
</evidence>
<keyword evidence="12 16" id="KW-0472">Membrane</keyword>
<dbReference type="SMART" id="SM00046">
    <property type="entry name" value="DAGKc"/>
    <property type="match status" value="1"/>
</dbReference>
<evidence type="ECO:0000256" key="5">
    <source>
        <dbReference type="ARBA" id="ARBA00022723"/>
    </source>
</evidence>
<evidence type="ECO:0000256" key="6">
    <source>
        <dbReference type="ARBA" id="ARBA00022737"/>
    </source>
</evidence>
<dbReference type="InterPro" id="IPR000756">
    <property type="entry name" value="Diacylglycerol_kin_accessory"/>
</dbReference>
<sequence>MRIPSQIYSPAARSFPGPDEKLPVEVDLGATPPTIHNKEVHLRFLQFKGWSLPVTIDPFDARFMWDAKNPNPMSRPGPHQLLLNLAKQMKGQVVYGCVTDCQNGVYHADLRIGLPAQAATSKCSTLDMDCRPSDCINACLRAGAPIYVHRRIAKERAVYTPPTPSNVQKSIRESCLAEELQHQDPTFFMRMQLQLYISMDQFEVAERMRTNLNETMLGFLPSKEDKPQCQYTIRTLLVAMRAALEDDRLDEAAVFRDELKAWRMGKRCNNQWTPLAIGGTVALAVLCVLLLLILVFQGLVRWYNARQGSTMVGVASAAAAELRNSKPELYPEAEHCWYRLAMAQLTAPLLCCECHRRLQPDGLHKMVQCCEVCGLLAHEGCKGQVAADCRPVAVAAEALPHHWQPAGVVLDESEDEGPEAGGHTCLYCRSPCEPTLFTVEPMWRCGWCRCTAHVRCYHDAHQAQSLEEAGQQERTASVTAAGDGGSKPVSRSSSMEGMGDGPGPAASSPGLEDPSANGLSHPDASREVPANGKRHGKRRRRQQLSMAARAVTSEAERAPAQPLLRQCSAELPSTPQGVMDEPKRKHRRVRSFGGLLSSLTSVVSSIDLSALQAPAVTSPPTKLVHSVDVHNLDICSLSSTRRLVLPPTSVRPLPEASWTDRAAQFLARSTGSKKEKRGGRGGGKAGSHKQASKGGARRAKSTWWGRPQTTQWQRHVIEHNSPLRTQGGAAGVKPLLVFLNTRSGPQVGATLRRQFLRLLNPLQVVELPREKPETALQLFAHVPNLRIVVVGGDGTVGWIMGCLDAMVKSNAETGEPGPAWTPPPLAILPLGTGNDLARCLNWGGGLAALREQGLPAALAQIEQASLSLLDRWQVAIQPLASQPPTDPGQARKAAPSLQQRAESAIHSIQSQPKRLDKVMNNYLGIGIDAKVALDFHSMREEYPAWFQSQMGNKLWYTGLGAKDIIEHVPISLPRKLQVICDGQPLQVPHDIEGILLLNISSYMGGANLWASGRPLPASSLPDDAPQSHADGLLEVVGVYGSWHLGRLQVGLSRAVRLCQCSTATVTLSKELPIQVDGEPWMQAPAKMDITCRGHAFMLRRIGQRGPWRAWPTRLPKEYALNMSLLHAVQLGLSSP</sequence>
<evidence type="ECO:0000256" key="11">
    <source>
        <dbReference type="ARBA" id="ARBA00022840"/>
    </source>
</evidence>
<dbReference type="InterPro" id="IPR003729">
    <property type="entry name" value="Bi_nuclease_dom"/>
</dbReference>
<keyword evidence="11 14" id="KW-0067">ATP-binding</keyword>
<dbReference type="Proteomes" id="UP001485043">
    <property type="component" value="Unassembled WGS sequence"/>
</dbReference>
<keyword evidence="7 14" id="KW-0547">Nucleotide-binding</keyword>
<feature type="region of interest" description="Disordered" evidence="15">
    <location>
        <begin position="666"/>
        <end position="705"/>
    </location>
</feature>
<keyword evidence="10" id="KW-0862">Zinc</keyword>
<feature type="region of interest" description="Disordered" evidence="15">
    <location>
        <begin position="468"/>
        <end position="585"/>
    </location>
</feature>
<feature type="domain" description="Phorbol-ester/DAG-type" evidence="17">
    <location>
        <begin position="334"/>
        <end position="389"/>
    </location>
</feature>
<feature type="domain" description="DAGKc" evidence="18">
    <location>
        <begin position="730"/>
        <end position="878"/>
    </location>
</feature>
<gene>
    <name evidence="20" type="ORF">WJX84_000838</name>
</gene>
<dbReference type="GO" id="GO:0008270">
    <property type="term" value="F:zinc ion binding"/>
    <property type="evidence" value="ECO:0007669"/>
    <property type="project" value="UniProtKB-KW"/>
</dbReference>
<dbReference type="InterPro" id="IPR001206">
    <property type="entry name" value="Diacylglycerol_kinase_cat_dom"/>
</dbReference>
<dbReference type="GO" id="GO:0005524">
    <property type="term" value="F:ATP binding"/>
    <property type="evidence" value="ECO:0007669"/>
    <property type="project" value="UniProtKB-KW"/>
</dbReference>
<reference evidence="20 21" key="1">
    <citation type="journal article" date="2024" name="Nat. Commun.">
        <title>Phylogenomics reveals the evolutionary origins of lichenization in chlorophyte algae.</title>
        <authorList>
            <person name="Puginier C."/>
            <person name="Libourel C."/>
            <person name="Otte J."/>
            <person name="Skaloud P."/>
            <person name="Haon M."/>
            <person name="Grisel S."/>
            <person name="Petersen M."/>
            <person name="Berrin J.G."/>
            <person name="Delaux P.M."/>
            <person name="Dal Grande F."/>
            <person name="Keller J."/>
        </authorList>
    </citation>
    <scope>NUCLEOTIDE SEQUENCE [LARGE SCALE GENOMIC DNA]</scope>
    <source>
        <strain evidence="20 21">SAG 2523</strain>
    </source>
</reference>
<evidence type="ECO:0000256" key="13">
    <source>
        <dbReference type="ARBA" id="ARBA00025428"/>
    </source>
</evidence>
<keyword evidence="21" id="KW-1185">Reference proteome</keyword>
<feature type="compositionally biased region" description="Basic residues" evidence="15">
    <location>
        <begin position="686"/>
        <end position="700"/>
    </location>
</feature>
<evidence type="ECO:0000256" key="10">
    <source>
        <dbReference type="ARBA" id="ARBA00022833"/>
    </source>
</evidence>
<comment type="catalytic activity">
    <reaction evidence="14">
        <text>a 1,2-diacyl-sn-glycerol + ATP = a 1,2-diacyl-sn-glycero-3-phosphate + ADP + H(+)</text>
        <dbReference type="Rhea" id="RHEA:10272"/>
        <dbReference type="ChEBI" id="CHEBI:15378"/>
        <dbReference type="ChEBI" id="CHEBI:17815"/>
        <dbReference type="ChEBI" id="CHEBI:30616"/>
        <dbReference type="ChEBI" id="CHEBI:58608"/>
        <dbReference type="ChEBI" id="CHEBI:456216"/>
        <dbReference type="EC" id="2.7.1.107"/>
    </reaction>
</comment>
<evidence type="ECO:0000256" key="15">
    <source>
        <dbReference type="SAM" id="MobiDB-lite"/>
    </source>
</evidence>
<dbReference type="SMART" id="SM00045">
    <property type="entry name" value="DAGKa"/>
    <property type="match status" value="1"/>
</dbReference>
<dbReference type="SUPFAM" id="SSF57889">
    <property type="entry name" value="Cysteine-rich domain"/>
    <property type="match status" value="1"/>
</dbReference>
<evidence type="ECO:0000256" key="14">
    <source>
        <dbReference type="RuleBase" id="RU361128"/>
    </source>
</evidence>
<keyword evidence="16" id="KW-0812">Transmembrane</keyword>
<dbReference type="Gene3D" id="3.30.60.20">
    <property type="match status" value="1"/>
</dbReference>
<dbReference type="PROSITE" id="PS51658">
    <property type="entry name" value="BFN"/>
    <property type="match status" value="1"/>
</dbReference>
<name>A0AAW1SQY4_9CHLO</name>
<evidence type="ECO:0000256" key="1">
    <source>
        <dbReference type="ARBA" id="ARBA00004370"/>
    </source>
</evidence>
<keyword evidence="8" id="KW-0863">Zinc-finger</keyword>
<dbReference type="PANTHER" id="PTHR11255:SF54">
    <property type="entry name" value="DIACYLGLYCEROL KINASE THETA"/>
    <property type="match status" value="1"/>
</dbReference>
<comment type="subcellular location">
    <subcellularLocation>
        <location evidence="1">Membrane</location>
    </subcellularLocation>
</comment>
<evidence type="ECO:0000256" key="2">
    <source>
        <dbReference type="ARBA" id="ARBA00009095"/>
    </source>
</evidence>
<evidence type="ECO:0000256" key="8">
    <source>
        <dbReference type="ARBA" id="ARBA00022771"/>
    </source>
</evidence>
<keyword evidence="9 14" id="KW-0418">Kinase</keyword>
<evidence type="ECO:0000259" key="19">
    <source>
        <dbReference type="PROSITE" id="PS51658"/>
    </source>
</evidence>
<dbReference type="EC" id="2.7.1.107" evidence="14"/>
<evidence type="ECO:0000256" key="9">
    <source>
        <dbReference type="ARBA" id="ARBA00022777"/>
    </source>
</evidence>
<keyword evidence="6" id="KW-0677">Repeat</keyword>
<dbReference type="GO" id="GO:0004518">
    <property type="term" value="F:nuclease activity"/>
    <property type="evidence" value="ECO:0007669"/>
    <property type="project" value="InterPro"/>
</dbReference>
<comment type="caution">
    <text evidence="20">The sequence shown here is derived from an EMBL/GenBank/DDBJ whole genome shotgun (WGS) entry which is preliminary data.</text>
</comment>
<dbReference type="GO" id="GO:0007200">
    <property type="term" value="P:phospholipase C-activating G protein-coupled receptor signaling pathway"/>
    <property type="evidence" value="ECO:0007669"/>
    <property type="project" value="InterPro"/>
</dbReference>
<keyword evidence="16" id="KW-1133">Transmembrane helix</keyword>
<dbReference type="PROSITE" id="PS50081">
    <property type="entry name" value="ZF_DAG_PE_2"/>
    <property type="match status" value="1"/>
</dbReference>
<comment type="function">
    <text evidence="13">Bifunctional nuclease with both RNase and DNase activities. Involved in basal defense response. Participates in abscisic acid-derived callose deposition following infection by a necrotrophic pathogen.</text>
</comment>
<dbReference type="GO" id="GO:0016020">
    <property type="term" value="C:membrane"/>
    <property type="evidence" value="ECO:0007669"/>
    <property type="project" value="UniProtKB-SubCell"/>
</dbReference>
<evidence type="ECO:0000259" key="17">
    <source>
        <dbReference type="PROSITE" id="PS50081"/>
    </source>
</evidence>
<evidence type="ECO:0000259" key="18">
    <source>
        <dbReference type="PROSITE" id="PS50146"/>
    </source>
</evidence>
<dbReference type="PROSITE" id="PS50146">
    <property type="entry name" value="DAGK"/>
    <property type="match status" value="1"/>
</dbReference>
<dbReference type="Gene3D" id="3.40.50.10330">
    <property type="entry name" value="Probable inorganic polyphosphate/atp-NAD kinase, domain 1"/>
    <property type="match status" value="1"/>
</dbReference>